<evidence type="ECO:0000256" key="1">
    <source>
        <dbReference type="SAM" id="Phobius"/>
    </source>
</evidence>
<feature type="transmembrane region" description="Helical" evidence="1">
    <location>
        <begin position="62"/>
        <end position="83"/>
    </location>
</feature>
<dbReference type="AlphaFoldDB" id="A0A2N3XUV5"/>
<sequence>MLKPSRAAVIAPTLTFLSVESRHVLPRGFVLFELPGWATPLAAAVGVVGTAVLMSPLRPRRMLIMINGAAVLLLLWATGGILFDCRGCPA</sequence>
<reference evidence="2" key="1">
    <citation type="submission" date="2017-12" db="EMBL/GenBank/DDBJ databases">
        <title>Sequencing the genomes of 1000 Actinobacteria strains.</title>
        <authorList>
            <person name="Klenk H.-P."/>
        </authorList>
    </citation>
    <scope>NUCLEOTIDE SEQUENCE [LARGE SCALE GENOMIC DNA]</scope>
    <source>
        <strain evidence="2">DSM 44228</strain>
    </source>
</reference>
<name>A0A2N3XUV5_SACSN</name>
<keyword evidence="1" id="KW-1133">Transmembrane helix</keyword>
<keyword evidence="1" id="KW-0472">Membrane</keyword>
<proteinExistence type="predicted"/>
<evidence type="ECO:0000313" key="2">
    <source>
        <dbReference type="EMBL" id="PKW14400.1"/>
    </source>
</evidence>
<dbReference type="RefSeq" id="WP_010694222.1">
    <property type="nucleotide sequence ID" value="NZ_CP061007.1"/>
</dbReference>
<evidence type="ECO:0000313" key="3">
    <source>
        <dbReference type="Proteomes" id="UP000233786"/>
    </source>
</evidence>
<organism evidence="2 3">
    <name type="scientific">Saccharopolyspora spinosa</name>
    <dbReference type="NCBI Taxonomy" id="60894"/>
    <lineage>
        <taxon>Bacteria</taxon>
        <taxon>Bacillati</taxon>
        <taxon>Actinomycetota</taxon>
        <taxon>Actinomycetes</taxon>
        <taxon>Pseudonocardiales</taxon>
        <taxon>Pseudonocardiaceae</taxon>
        <taxon>Saccharopolyspora</taxon>
    </lineage>
</organism>
<dbReference type="EMBL" id="PJNB01000001">
    <property type="protein sequence ID" value="PKW14400.1"/>
    <property type="molecule type" value="Genomic_DNA"/>
</dbReference>
<dbReference type="STRING" id="994479.GCA_000194155_02060"/>
<gene>
    <name evidence="2" type="ORF">A8926_2013</name>
</gene>
<feature type="transmembrane region" description="Helical" evidence="1">
    <location>
        <begin position="37"/>
        <end position="55"/>
    </location>
</feature>
<dbReference type="Proteomes" id="UP000233786">
    <property type="component" value="Unassembled WGS sequence"/>
</dbReference>
<protein>
    <submittedName>
        <fullName evidence="2">Uncharacterized protein</fullName>
    </submittedName>
</protein>
<keyword evidence="3" id="KW-1185">Reference proteome</keyword>
<keyword evidence="1" id="KW-0812">Transmembrane</keyword>
<comment type="caution">
    <text evidence="2">The sequence shown here is derived from an EMBL/GenBank/DDBJ whole genome shotgun (WGS) entry which is preliminary data.</text>
</comment>
<accession>A0A2N3XUV5</accession>